<keyword evidence="3" id="KW-1185">Reference proteome</keyword>
<name>A0A2S4JXT3_9SPIO</name>
<feature type="signal peptide" evidence="1">
    <location>
        <begin position="1"/>
        <end position="22"/>
    </location>
</feature>
<dbReference type="AlphaFoldDB" id="A0A2S4JXT3"/>
<protein>
    <submittedName>
        <fullName evidence="2">Uncharacterized protein</fullName>
    </submittedName>
</protein>
<dbReference type="EMBL" id="LPWH01000017">
    <property type="protein sequence ID" value="POR04303.1"/>
    <property type="molecule type" value="Genomic_DNA"/>
</dbReference>
<keyword evidence="1" id="KW-0732">Signal</keyword>
<gene>
    <name evidence="2" type="ORF">AU468_03295</name>
</gene>
<dbReference type="PROSITE" id="PS51257">
    <property type="entry name" value="PROKAR_LIPOPROTEIN"/>
    <property type="match status" value="1"/>
</dbReference>
<comment type="caution">
    <text evidence="2">The sequence shown here is derived from an EMBL/GenBank/DDBJ whole genome shotgun (WGS) entry which is preliminary data.</text>
</comment>
<dbReference type="OrthoDB" id="369651at2"/>
<evidence type="ECO:0000256" key="1">
    <source>
        <dbReference type="SAM" id="SignalP"/>
    </source>
</evidence>
<organism evidence="2 3">
    <name type="scientific">Alkalispirochaeta sphaeroplastigenens</name>
    <dbReference type="NCBI Taxonomy" id="1187066"/>
    <lineage>
        <taxon>Bacteria</taxon>
        <taxon>Pseudomonadati</taxon>
        <taxon>Spirochaetota</taxon>
        <taxon>Spirochaetia</taxon>
        <taxon>Spirochaetales</taxon>
        <taxon>Spirochaetaceae</taxon>
        <taxon>Alkalispirochaeta</taxon>
    </lineage>
</organism>
<proteinExistence type="predicted"/>
<dbReference type="RefSeq" id="WP_103679505.1">
    <property type="nucleotide sequence ID" value="NZ_LPWH01000017.1"/>
</dbReference>
<evidence type="ECO:0000313" key="2">
    <source>
        <dbReference type="EMBL" id="POR04303.1"/>
    </source>
</evidence>
<feature type="chain" id="PRO_5015546536" evidence="1">
    <location>
        <begin position="23"/>
        <end position="263"/>
    </location>
</feature>
<accession>A0A2S4JXT3</accession>
<sequence>MMNTKTITGGFALLAGAVVLLAGCGAPPPPAGFAPGQRSEAYAYVHGGYVGMALVTTGDDGRISTHVDEAFLPHTLAIVDIDSSEWTRENTESYQVRGNEIFVARHVSYQGKPYTAVSVGTALAYVAADDQGNPVGNALLDLEILRNQETMAQWFHGIQEGAFAVHQSFGGDPLPVTSTAYGGVTKRDSTYWSSGGSGLGWEANMNAIQDAAERIGSGFQLDEITRGNDDRWRLADVVTRATASDFKDYFGLIQAAVGRLKMK</sequence>
<evidence type="ECO:0000313" key="3">
    <source>
        <dbReference type="Proteomes" id="UP000237350"/>
    </source>
</evidence>
<dbReference type="Proteomes" id="UP000237350">
    <property type="component" value="Unassembled WGS sequence"/>
</dbReference>
<reference evidence="3" key="1">
    <citation type="submission" date="2015-12" db="EMBL/GenBank/DDBJ databases">
        <authorList>
            <person name="Lodha T.D."/>
            <person name="Chintalapati S."/>
            <person name="Chintalapati V.R."/>
            <person name="Sravanthi T."/>
        </authorList>
    </citation>
    <scope>NUCLEOTIDE SEQUENCE [LARGE SCALE GENOMIC DNA]</scope>
    <source>
        <strain evidence="3">JC133</strain>
    </source>
</reference>